<evidence type="ECO:0000256" key="3">
    <source>
        <dbReference type="ARBA" id="ARBA00023163"/>
    </source>
</evidence>
<dbReference type="PANTHER" id="PTHR46797:SF23">
    <property type="entry name" value="HTH-TYPE TRANSCRIPTIONAL REGULATOR SUTR"/>
    <property type="match status" value="1"/>
</dbReference>
<gene>
    <name evidence="5" type="ordered locus">ANT_13860</name>
</gene>
<dbReference type="InterPro" id="IPR001387">
    <property type="entry name" value="Cro/C1-type_HTH"/>
</dbReference>
<feature type="domain" description="HTH cro/C1-type" evidence="4">
    <location>
        <begin position="27"/>
        <end position="71"/>
    </location>
</feature>
<sequence length="224" mass="25811">MDNRLILIRRKKLGAILYDSRRSLCRSLEDCARILGISPEEYSQFERGEGSPTLPQLELLSLYLNVPIDVFWDNRPVSAERQETLPENVSTALKLRNRIIAASLRLFRQKKGISTGELAQKTGIEEDVLLAYENGTREIPLPELETFAEALEVPLSQFLDEKGPIAKRRLQKQWAEQFENLPEEMQQFIAQPVNRPYLELAMRLSELDANRLRLIAESLLEITY</sequence>
<evidence type="ECO:0000313" key="6">
    <source>
        <dbReference type="Proteomes" id="UP000008922"/>
    </source>
</evidence>
<dbReference type="eggNOG" id="COG1396">
    <property type="taxonomic scope" value="Bacteria"/>
</dbReference>
<dbReference type="EMBL" id="AP012029">
    <property type="protein sequence ID" value="BAJ63414.1"/>
    <property type="molecule type" value="Genomic_DNA"/>
</dbReference>
<dbReference type="Pfam" id="PF01381">
    <property type="entry name" value="HTH_3"/>
    <property type="match status" value="1"/>
</dbReference>
<dbReference type="HOGENOM" id="CLU_1232932_0_0_0"/>
<keyword evidence="1" id="KW-0805">Transcription regulation</keyword>
<dbReference type="SMART" id="SM00530">
    <property type="entry name" value="HTH_XRE"/>
    <property type="match status" value="2"/>
</dbReference>
<dbReference type="SUPFAM" id="SSF47413">
    <property type="entry name" value="lambda repressor-like DNA-binding domains"/>
    <property type="match status" value="2"/>
</dbReference>
<dbReference type="GO" id="GO:0003677">
    <property type="term" value="F:DNA binding"/>
    <property type="evidence" value="ECO:0007669"/>
    <property type="project" value="UniProtKB-KW"/>
</dbReference>
<accession>E8N4Q0</accession>
<keyword evidence="3" id="KW-0804">Transcription</keyword>
<dbReference type="KEGG" id="atm:ANT_13860"/>
<dbReference type="Pfam" id="PF13560">
    <property type="entry name" value="HTH_31"/>
    <property type="match status" value="1"/>
</dbReference>
<dbReference type="InterPro" id="IPR010982">
    <property type="entry name" value="Lambda_DNA-bd_dom_sf"/>
</dbReference>
<dbReference type="Gene3D" id="1.10.260.40">
    <property type="entry name" value="lambda repressor-like DNA-binding domains"/>
    <property type="match status" value="2"/>
</dbReference>
<protein>
    <submittedName>
        <fullName evidence="5">Xre family DNA-binding protein</fullName>
    </submittedName>
</protein>
<dbReference type="RefSeq" id="WP_013559798.1">
    <property type="nucleotide sequence ID" value="NC_014960.1"/>
</dbReference>
<dbReference type="InParanoid" id="E8N4Q0"/>
<evidence type="ECO:0000259" key="4">
    <source>
        <dbReference type="PROSITE" id="PS50943"/>
    </source>
</evidence>
<dbReference type="PROSITE" id="PS50943">
    <property type="entry name" value="HTH_CROC1"/>
    <property type="match status" value="2"/>
</dbReference>
<name>E8N4Q0_ANATU</name>
<keyword evidence="6" id="KW-1185">Reference proteome</keyword>
<dbReference type="PANTHER" id="PTHR46797">
    <property type="entry name" value="HTH-TYPE TRANSCRIPTIONAL REGULATOR"/>
    <property type="match status" value="1"/>
</dbReference>
<dbReference type="GO" id="GO:0003700">
    <property type="term" value="F:DNA-binding transcription factor activity"/>
    <property type="evidence" value="ECO:0007669"/>
    <property type="project" value="TreeGrafter"/>
</dbReference>
<dbReference type="AlphaFoldDB" id="E8N4Q0"/>
<reference evidence="5 6" key="1">
    <citation type="submission" date="2010-12" db="EMBL/GenBank/DDBJ databases">
        <title>Whole genome sequence of Anaerolinea thermophila UNI-1.</title>
        <authorList>
            <person name="Narita-Yamada S."/>
            <person name="Kishi E."/>
            <person name="Watanabe Y."/>
            <person name="Takasaki K."/>
            <person name="Ankai A."/>
            <person name="Oguchi A."/>
            <person name="Fukui S."/>
            <person name="Takahashi M."/>
            <person name="Yashiro I."/>
            <person name="Hosoyama A."/>
            <person name="Sekiguchi Y."/>
            <person name="Hanada S."/>
            <person name="Fujita N."/>
        </authorList>
    </citation>
    <scope>NUCLEOTIDE SEQUENCE [LARGE SCALE GENOMIC DNA]</scope>
    <source>
        <strain evidence="6">DSM 14523 / JCM 11388 / NBRC 100420 / UNI-1</strain>
    </source>
</reference>
<organism evidence="5 6">
    <name type="scientific">Anaerolinea thermophila (strain DSM 14523 / JCM 11388 / NBRC 100420 / UNI-1)</name>
    <dbReference type="NCBI Taxonomy" id="926569"/>
    <lineage>
        <taxon>Bacteria</taxon>
        <taxon>Bacillati</taxon>
        <taxon>Chloroflexota</taxon>
        <taxon>Anaerolineae</taxon>
        <taxon>Anaerolineales</taxon>
        <taxon>Anaerolineaceae</taxon>
        <taxon>Anaerolinea</taxon>
    </lineage>
</organism>
<dbReference type="GO" id="GO:0005829">
    <property type="term" value="C:cytosol"/>
    <property type="evidence" value="ECO:0007669"/>
    <property type="project" value="TreeGrafter"/>
</dbReference>
<dbReference type="Proteomes" id="UP000008922">
    <property type="component" value="Chromosome"/>
</dbReference>
<dbReference type="OrthoDB" id="162895at2"/>
<dbReference type="STRING" id="926569.ANT_13860"/>
<proteinExistence type="predicted"/>
<evidence type="ECO:0000256" key="2">
    <source>
        <dbReference type="ARBA" id="ARBA00023125"/>
    </source>
</evidence>
<dbReference type="InterPro" id="IPR050807">
    <property type="entry name" value="TransReg_Diox_bact_type"/>
</dbReference>
<feature type="domain" description="HTH cro/C1-type" evidence="4">
    <location>
        <begin position="104"/>
        <end position="158"/>
    </location>
</feature>
<evidence type="ECO:0000313" key="5">
    <source>
        <dbReference type="EMBL" id="BAJ63414.1"/>
    </source>
</evidence>
<evidence type="ECO:0000256" key="1">
    <source>
        <dbReference type="ARBA" id="ARBA00023015"/>
    </source>
</evidence>
<dbReference type="CDD" id="cd00093">
    <property type="entry name" value="HTH_XRE"/>
    <property type="match status" value="2"/>
</dbReference>
<keyword evidence="2 5" id="KW-0238">DNA-binding</keyword>